<protein>
    <submittedName>
        <fullName evidence="1">Uncharacterized protein</fullName>
    </submittedName>
</protein>
<evidence type="ECO:0000313" key="2">
    <source>
        <dbReference type="Proteomes" id="UP001054837"/>
    </source>
</evidence>
<gene>
    <name evidence="1" type="ORF">CDAR_610321</name>
</gene>
<comment type="caution">
    <text evidence="1">The sequence shown here is derived from an EMBL/GenBank/DDBJ whole genome shotgun (WGS) entry which is preliminary data.</text>
</comment>
<evidence type="ECO:0000313" key="1">
    <source>
        <dbReference type="EMBL" id="GIX80236.1"/>
    </source>
</evidence>
<sequence>MNPFTTKTSSLSWSFVSSSSMFWYVTSEDAKSVSENLLWSRRPIPGQHFQQLLLAQKLSRQAQQHCEHSILSRRRHTPRIVHGVITSFHGHEQFRSKDC</sequence>
<accession>A0AAV4N6W6</accession>
<name>A0AAV4N6W6_9ARAC</name>
<dbReference type="AlphaFoldDB" id="A0AAV4N6W6"/>
<reference evidence="1 2" key="1">
    <citation type="submission" date="2021-06" db="EMBL/GenBank/DDBJ databases">
        <title>Caerostris darwini draft genome.</title>
        <authorList>
            <person name="Kono N."/>
            <person name="Arakawa K."/>
        </authorList>
    </citation>
    <scope>NUCLEOTIDE SEQUENCE [LARGE SCALE GENOMIC DNA]</scope>
</reference>
<proteinExistence type="predicted"/>
<dbReference type="Proteomes" id="UP001054837">
    <property type="component" value="Unassembled WGS sequence"/>
</dbReference>
<dbReference type="EMBL" id="BPLQ01001276">
    <property type="protein sequence ID" value="GIX80236.1"/>
    <property type="molecule type" value="Genomic_DNA"/>
</dbReference>
<keyword evidence="2" id="KW-1185">Reference proteome</keyword>
<organism evidence="1 2">
    <name type="scientific">Caerostris darwini</name>
    <dbReference type="NCBI Taxonomy" id="1538125"/>
    <lineage>
        <taxon>Eukaryota</taxon>
        <taxon>Metazoa</taxon>
        <taxon>Ecdysozoa</taxon>
        <taxon>Arthropoda</taxon>
        <taxon>Chelicerata</taxon>
        <taxon>Arachnida</taxon>
        <taxon>Araneae</taxon>
        <taxon>Araneomorphae</taxon>
        <taxon>Entelegynae</taxon>
        <taxon>Araneoidea</taxon>
        <taxon>Araneidae</taxon>
        <taxon>Caerostris</taxon>
    </lineage>
</organism>